<evidence type="ECO:0000313" key="3">
    <source>
        <dbReference type="Proteomes" id="UP000249115"/>
    </source>
</evidence>
<accession>A0A2W7QZJ7</accession>
<dbReference type="RefSeq" id="WP_086502359.1">
    <property type="nucleotide sequence ID" value="NZ_MSSV01000015.1"/>
</dbReference>
<organism evidence="1 3">
    <name type="scientific">Algoriphagus ratkowskyi</name>
    <dbReference type="NCBI Taxonomy" id="57028"/>
    <lineage>
        <taxon>Bacteria</taxon>
        <taxon>Pseudomonadati</taxon>
        <taxon>Bacteroidota</taxon>
        <taxon>Cytophagia</taxon>
        <taxon>Cytophagales</taxon>
        <taxon>Cyclobacteriaceae</taxon>
        <taxon>Algoriphagus</taxon>
    </lineage>
</organism>
<evidence type="ECO:0000313" key="4">
    <source>
        <dbReference type="Proteomes" id="UP000321927"/>
    </source>
</evidence>
<evidence type="ECO:0000313" key="1">
    <source>
        <dbReference type="EMBL" id="PZX53958.1"/>
    </source>
</evidence>
<gene>
    <name evidence="2" type="ORF">ESW18_14865</name>
    <name evidence="1" type="ORF">LV84_03066</name>
</gene>
<dbReference type="EMBL" id="VORV01000010">
    <property type="protein sequence ID" value="TXD76642.1"/>
    <property type="molecule type" value="Genomic_DNA"/>
</dbReference>
<reference evidence="1 3" key="1">
    <citation type="submission" date="2018-06" db="EMBL/GenBank/DDBJ databases">
        <title>Genomic Encyclopedia of Archaeal and Bacterial Type Strains, Phase II (KMG-II): from individual species to whole genera.</title>
        <authorList>
            <person name="Goeker M."/>
        </authorList>
    </citation>
    <scope>NUCLEOTIDE SEQUENCE [LARGE SCALE GENOMIC DNA]</scope>
    <source>
        <strain evidence="1 3">DSM 22686</strain>
    </source>
</reference>
<dbReference type="Proteomes" id="UP000249115">
    <property type="component" value="Unassembled WGS sequence"/>
</dbReference>
<proteinExistence type="predicted"/>
<dbReference type="OrthoDB" id="7041856at2"/>
<evidence type="ECO:0000313" key="2">
    <source>
        <dbReference type="EMBL" id="TXD76642.1"/>
    </source>
</evidence>
<comment type="caution">
    <text evidence="1">The sequence shown here is derived from an EMBL/GenBank/DDBJ whole genome shotgun (WGS) entry which is preliminary data.</text>
</comment>
<name>A0A2W7QZJ7_9BACT</name>
<protein>
    <submittedName>
        <fullName evidence="1">Uncharacterized protein</fullName>
    </submittedName>
</protein>
<dbReference type="EMBL" id="QKZU01000011">
    <property type="protein sequence ID" value="PZX53958.1"/>
    <property type="molecule type" value="Genomic_DNA"/>
</dbReference>
<sequence>MNKLFVIEIVKSDNYEGIVKFSNSRGNSIYANFWGQDFEIGKSYMVEFSHLEYSLRWEEVFSENINKQCKIDQAENQTAYNCYGIIESINPTVADFGDLKLSIGELSNDQKIVDEFIYWKIFRLDVFQILELNDLH</sequence>
<reference evidence="2 4" key="2">
    <citation type="submission" date="2019-08" db="EMBL/GenBank/DDBJ databases">
        <title>Genome of Algoriphagus ratkowskyi IC026.</title>
        <authorList>
            <person name="Bowman J.P."/>
        </authorList>
    </citation>
    <scope>NUCLEOTIDE SEQUENCE [LARGE SCALE GENOMIC DNA]</scope>
    <source>
        <strain evidence="2 4">IC026</strain>
    </source>
</reference>
<dbReference type="Proteomes" id="UP000321927">
    <property type="component" value="Unassembled WGS sequence"/>
</dbReference>
<keyword evidence="4" id="KW-1185">Reference proteome</keyword>
<dbReference type="AlphaFoldDB" id="A0A2W7QZJ7"/>